<dbReference type="PANTHER" id="PTHR22993">
    <property type="entry name" value="FORMAMIDOPYRIMIDINE-DNA GLYCOSYLASE"/>
    <property type="match status" value="1"/>
</dbReference>
<dbReference type="GO" id="GO:0008270">
    <property type="term" value="F:zinc ion binding"/>
    <property type="evidence" value="ECO:0007669"/>
    <property type="project" value="UniProtKB-KW"/>
</dbReference>
<keyword evidence="5" id="KW-0479">Metal-binding</keyword>
<evidence type="ECO:0000259" key="17">
    <source>
        <dbReference type="PROSITE" id="PS51066"/>
    </source>
</evidence>
<evidence type="ECO:0000256" key="13">
    <source>
        <dbReference type="ARBA" id="ARBA00023268"/>
    </source>
</evidence>
<dbReference type="InterPro" id="IPR035937">
    <property type="entry name" value="FPG_N"/>
</dbReference>
<dbReference type="GO" id="GO:0140078">
    <property type="term" value="F:class I DNA-(apurinic or apyrimidinic site) endonuclease activity"/>
    <property type="evidence" value="ECO:0007669"/>
    <property type="project" value="UniProtKB-EC"/>
</dbReference>
<accession>A0A1G2SYC0</accession>
<evidence type="ECO:0000256" key="14">
    <source>
        <dbReference type="ARBA" id="ARBA00023295"/>
    </source>
</evidence>
<dbReference type="InterPro" id="IPR015886">
    <property type="entry name" value="H2TH_FPG"/>
</dbReference>
<dbReference type="Gene3D" id="1.10.8.50">
    <property type="match status" value="1"/>
</dbReference>
<evidence type="ECO:0000256" key="11">
    <source>
        <dbReference type="ARBA" id="ARBA00023204"/>
    </source>
</evidence>
<dbReference type="InterPro" id="IPR000214">
    <property type="entry name" value="Znf_DNA_glyclase/AP_lyase"/>
</dbReference>
<dbReference type="SUPFAM" id="SSF46946">
    <property type="entry name" value="S13-like H2TH domain"/>
    <property type="match status" value="1"/>
</dbReference>
<keyword evidence="14" id="KW-0326">Glycosidase</keyword>
<dbReference type="GO" id="GO:0034039">
    <property type="term" value="F:8-oxo-7,8-dihydroguanine DNA N-glycosylase activity"/>
    <property type="evidence" value="ECO:0007669"/>
    <property type="project" value="TreeGrafter"/>
</dbReference>
<protein>
    <submittedName>
        <fullName evidence="19">DNA-formamidopyrimidine glycosylase</fullName>
    </submittedName>
</protein>
<evidence type="ECO:0000256" key="6">
    <source>
        <dbReference type="ARBA" id="ARBA00022763"/>
    </source>
</evidence>
<evidence type="ECO:0000256" key="15">
    <source>
        <dbReference type="ARBA" id="ARBA00044632"/>
    </source>
</evidence>
<dbReference type="PANTHER" id="PTHR22993:SF9">
    <property type="entry name" value="FORMAMIDOPYRIMIDINE-DNA GLYCOSYLASE"/>
    <property type="match status" value="1"/>
</dbReference>
<organism evidence="19 20">
    <name type="scientific">Candidatus Zambryskibacteria bacterium RIFCSPHIGHO2_01_FULL_46_25</name>
    <dbReference type="NCBI Taxonomy" id="1802738"/>
    <lineage>
        <taxon>Bacteria</taxon>
        <taxon>Candidatus Zambryskiibacteriota</taxon>
    </lineage>
</organism>
<dbReference type="SMART" id="SM01232">
    <property type="entry name" value="H2TH"/>
    <property type="match status" value="1"/>
</dbReference>
<comment type="cofactor">
    <cofactor evidence="2">
        <name>Zn(2+)</name>
        <dbReference type="ChEBI" id="CHEBI:29105"/>
    </cofactor>
</comment>
<dbReference type="Pfam" id="PF06831">
    <property type="entry name" value="H2TH"/>
    <property type="match status" value="1"/>
</dbReference>
<comment type="subunit">
    <text evidence="4">Monomer.</text>
</comment>
<name>A0A1G2SYC0_9BACT</name>
<dbReference type="FunFam" id="1.10.8.50:FF:000003">
    <property type="entry name" value="Formamidopyrimidine-DNA glycosylase"/>
    <property type="match status" value="1"/>
</dbReference>
<evidence type="ECO:0000256" key="7">
    <source>
        <dbReference type="ARBA" id="ARBA00022771"/>
    </source>
</evidence>
<evidence type="ECO:0000256" key="2">
    <source>
        <dbReference type="ARBA" id="ARBA00001947"/>
    </source>
</evidence>
<evidence type="ECO:0000256" key="10">
    <source>
        <dbReference type="ARBA" id="ARBA00023125"/>
    </source>
</evidence>
<evidence type="ECO:0000256" key="8">
    <source>
        <dbReference type="ARBA" id="ARBA00022801"/>
    </source>
</evidence>
<reference evidence="19 20" key="1">
    <citation type="journal article" date="2016" name="Nat. Commun.">
        <title>Thousands of microbial genomes shed light on interconnected biogeochemical processes in an aquifer system.</title>
        <authorList>
            <person name="Anantharaman K."/>
            <person name="Brown C.T."/>
            <person name="Hug L.A."/>
            <person name="Sharon I."/>
            <person name="Castelle C.J."/>
            <person name="Probst A.J."/>
            <person name="Thomas B.C."/>
            <person name="Singh A."/>
            <person name="Wilkins M.J."/>
            <person name="Karaoz U."/>
            <person name="Brodie E.L."/>
            <person name="Williams K.H."/>
            <person name="Hubbard S.S."/>
            <person name="Banfield J.F."/>
        </authorList>
    </citation>
    <scope>NUCLEOTIDE SEQUENCE [LARGE SCALE GENOMIC DNA]</scope>
</reference>
<dbReference type="CDD" id="cd08966">
    <property type="entry name" value="EcFpg-like_N"/>
    <property type="match status" value="1"/>
</dbReference>
<evidence type="ECO:0000259" key="18">
    <source>
        <dbReference type="PROSITE" id="PS51068"/>
    </source>
</evidence>
<evidence type="ECO:0000256" key="12">
    <source>
        <dbReference type="ARBA" id="ARBA00023239"/>
    </source>
</evidence>
<dbReference type="InterPro" id="IPR012319">
    <property type="entry name" value="FPG_cat"/>
</dbReference>
<feature type="domain" description="FPG-type" evidence="17">
    <location>
        <begin position="246"/>
        <end position="282"/>
    </location>
</feature>
<dbReference type="NCBIfam" id="NF002211">
    <property type="entry name" value="PRK01103.1"/>
    <property type="match status" value="1"/>
</dbReference>
<evidence type="ECO:0000256" key="16">
    <source>
        <dbReference type="PROSITE-ProRule" id="PRU00391"/>
    </source>
</evidence>
<gene>
    <name evidence="19" type="ORF">A2838_00090</name>
</gene>
<evidence type="ECO:0000256" key="5">
    <source>
        <dbReference type="ARBA" id="ARBA00022723"/>
    </source>
</evidence>
<keyword evidence="9" id="KW-0862">Zinc</keyword>
<keyword evidence="10" id="KW-0238">DNA-binding</keyword>
<keyword evidence="12" id="KW-0456">Lyase</keyword>
<keyword evidence="7 16" id="KW-0863">Zinc-finger</keyword>
<comment type="caution">
    <text evidence="19">The sequence shown here is derived from an EMBL/GenBank/DDBJ whole genome shotgun (WGS) entry which is preliminary data.</text>
</comment>
<keyword evidence="11" id="KW-0234">DNA repair</keyword>
<evidence type="ECO:0000313" key="20">
    <source>
        <dbReference type="Proteomes" id="UP000178107"/>
    </source>
</evidence>
<keyword evidence="6" id="KW-0227">DNA damage</keyword>
<sequence>MPELPEVQTTVNGLNRTVRNRKIVEVSTSYKSAYHAGKDNIKNPAFFKKFKEIVEGRKILKAERRAKNVLIHLSGGHTIIAHMKMTGHFVYDRPNYPFVRLQFNLDNAKTLALSDMRKFAKVTLVNTADVNKSMHLEHLGPEPLEKNFQFPNFNLQLHKRPRAKIKTALMDQILIAGIGNIYSDEILWRAGVHPLSAVSKIPAKNFKLMFAAMKKVLKEGIDFGGDSMSDYRNIKGEKGKFQERHRAYRRTGKACGKKGCKGVIKRIVVGARSAHFCPIHQKLYK</sequence>
<dbReference type="NCBIfam" id="TIGR00577">
    <property type="entry name" value="fpg"/>
    <property type="match status" value="1"/>
</dbReference>
<keyword evidence="13" id="KW-0511">Multifunctional enzyme</keyword>
<dbReference type="SUPFAM" id="SSF81624">
    <property type="entry name" value="N-terminal domain of MutM-like DNA repair proteins"/>
    <property type="match status" value="1"/>
</dbReference>
<dbReference type="SUPFAM" id="SSF57716">
    <property type="entry name" value="Glucocorticoid receptor-like (DNA-binding domain)"/>
    <property type="match status" value="1"/>
</dbReference>
<dbReference type="GO" id="GO:0003684">
    <property type="term" value="F:damaged DNA binding"/>
    <property type="evidence" value="ECO:0007669"/>
    <property type="project" value="InterPro"/>
</dbReference>
<dbReference type="EMBL" id="MHVH01000006">
    <property type="protein sequence ID" value="OHA90026.1"/>
    <property type="molecule type" value="Genomic_DNA"/>
</dbReference>
<dbReference type="PROSITE" id="PS51066">
    <property type="entry name" value="ZF_FPG_2"/>
    <property type="match status" value="1"/>
</dbReference>
<evidence type="ECO:0000256" key="3">
    <source>
        <dbReference type="ARBA" id="ARBA00009409"/>
    </source>
</evidence>
<dbReference type="SMART" id="SM00898">
    <property type="entry name" value="Fapy_DNA_glyco"/>
    <property type="match status" value="1"/>
</dbReference>
<dbReference type="AlphaFoldDB" id="A0A1G2SYC0"/>
<proteinExistence type="inferred from homology"/>
<keyword evidence="8" id="KW-0378">Hydrolase</keyword>
<dbReference type="InterPro" id="IPR010979">
    <property type="entry name" value="Ribosomal_uS13-like_H2TH"/>
</dbReference>
<evidence type="ECO:0000313" key="19">
    <source>
        <dbReference type="EMBL" id="OHA90026.1"/>
    </source>
</evidence>
<comment type="similarity">
    <text evidence="3">Belongs to the FPG family.</text>
</comment>
<evidence type="ECO:0000256" key="4">
    <source>
        <dbReference type="ARBA" id="ARBA00011245"/>
    </source>
</evidence>
<evidence type="ECO:0000256" key="1">
    <source>
        <dbReference type="ARBA" id="ARBA00001668"/>
    </source>
</evidence>
<comment type="catalytic activity">
    <reaction evidence="15">
        <text>2'-deoxyribonucleotide-(2'-deoxyribose 5'-phosphate)-2'-deoxyribonucleotide-DNA = a 3'-end 2'-deoxyribonucleotide-(2,3-dehydro-2,3-deoxyribose 5'-phosphate)-DNA + a 5'-end 5'-phospho-2'-deoxyribonucleoside-DNA + H(+)</text>
        <dbReference type="Rhea" id="RHEA:66592"/>
        <dbReference type="Rhea" id="RHEA-COMP:13180"/>
        <dbReference type="Rhea" id="RHEA-COMP:16897"/>
        <dbReference type="Rhea" id="RHEA-COMP:17067"/>
        <dbReference type="ChEBI" id="CHEBI:15378"/>
        <dbReference type="ChEBI" id="CHEBI:136412"/>
        <dbReference type="ChEBI" id="CHEBI:157695"/>
        <dbReference type="ChEBI" id="CHEBI:167181"/>
        <dbReference type="EC" id="4.2.99.18"/>
    </reaction>
</comment>
<dbReference type="Proteomes" id="UP000178107">
    <property type="component" value="Unassembled WGS sequence"/>
</dbReference>
<dbReference type="PROSITE" id="PS51068">
    <property type="entry name" value="FPG_CAT"/>
    <property type="match status" value="1"/>
</dbReference>
<dbReference type="GO" id="GO:0006284">
    <property type="term" value="P:base-excision repair"/>
    <property type="evidence" value="ECO:0007669"/>
    <property type="project" value="InterPro"/>
</dbReference>
<dbReference type="Gene3D" id="3.20.190.10">
    <property type="entry name" value="MutM-like, N-terminal"/>
    <property type="match status" value="1"/>
</dbReference>
<dbReference type="Pfam" id="PF01149">
    <property type="entry name" value="Fapy_DNA_glyco"/>
    <property type="match status" value="1"/>
</dbReference>
<comment type="catalytic activity">
    <reaction evidence="1">
        <text>Hydrolysis of DNA containing ring-opened 7-methylguanine residues, releasing 2,6-diamino-4-hydroxy-5-(N-methyl)formamidopyrimidine.</text>
        <dbReference type="EC" id="3.2.2.23"/>
    </reaction>
</comment>
<feature type="domain" description="Formamidopyrimidine-DNA glycosylase catalytic" evidence="18">
    <location>
        <begin position="2"/>
        <end position="120"/>
    </location>
</feature>
<dbReference type="InterPro" id="IPR020629">
    <property type="entry name" value="FPG_Glyclase"/>
</dbReference>
<evidence type="ECO:0000256" key="9">
    <source>
        <dbReference type="ARBA" id="ARBA00022833"/>
    </source>
</evidence>